<name>A0A0F9Q5Y2_9ZZZZ</name>
<dbReference type="EMBL" id="LAZR01002259">
    <property type="protein sequence ID" value="KKN32352.1"/>
    <property type="molecule type" value="Genomic_DNA"/>
</dbReference>
<sequence length="134" mass="15793">MKKTCTKCKKEKELSAFYRDSRAKDGLRCWCKACVRKYNQSKVGKMVKRKSAAKYRLTPKGKEVRKKYQQSEISKETQRKYDIKRRKDFPEKKKARDAATYAVKTGRLLKKPCHCGKVKVESHHKDYSKPLDVE</sequence>
<proteinExistence type="predicted"/>
<protein>
    <recommendedName>
        <fullName evidence="3">Nuclease associated modular domain-containing protein</fullName>
    </recommendedName>
</protein>
<evidence type="ECO:0000313" key="2">
    <source>
        <dbReference type="EMBL" id="KKN32352.1"/>
    </source>
</evidence>
<reference evidence="2" key="1">
    <citation type="journal article" date="2015" name="Nature">
        <title>Complex archaea that bridge the gap between prokaryotes and eukaryotes.</title>
        <authorList>
            <person name="Spang A."/>
            <person name="Saw J.H."/>
            <person name="Jorgensen S.L."/>
            <person name="Zaremba-Niedzwiedzka K."/>
            <person name="Martijn J."/>
            <person name="Lind A.E."/>
            <person name="van Eijk R."/>
            <person name="Schleper C."/>
            <person name="Guy L."/>
            <person name="Ettema T.J."/>
        </authorList>
    </citation>
    <scope>NUCLEOTIDE SEQUENCE</scope>
</reference>
<feature type="non-terminal residue" evidence="2">
    <location>
        <position position="134"/>
    </location>
</feature>
<organism evidence="2">
    <name type="scientific">marine sediment metagenome</name>
    <dbReference type="NCBI Taxonomy" id="412755"/>
    <lineage>
        <taxon>unclassified sequences</taxon>
        <taxon>metagenomes</taxon>
        <taxon>ecological metagenomes</taxon>
    </lineage>
</organism>
<dbReference type="AlphaFoldDB" id="A0A0F9Q5Y2"/>
<evidence type="ECO:0008006" key="3">
    <source>
        <dbReference type="Google" id="ProtNLM"/>
    </source>
</evidence>
<feature type="region of interest" description="Disordered" evidence="1">
    <location>
        <begin position="60"/>
        <end position="79"/>
    </location>
</feature>
<comment type="caution">
    <text evidence="2">The sequence shown here is derived from an EMBL/GenBank/DDBJ whole genome shotgun (WGS) entry which is preliminary data.</text>
</comment>
<accession>A0A0F9Q5Y2</accession>
<gene>
    <name evidence="2" type="ORF">LCGC14_0815020</name>
</gene>
<evidence type="ECO:0000256" key="1">
    <source>
        <dbReference type="SAM" id="MobiDB-lite"/>
    </source>
</evidence>